<evidence type="ECO:0000313" key="3">
    <source>
        <dbReference type="Proteomes" id="UP000663870"/>
    </source>
</evidence>
<dbReference type="EMBL" id="CAJNOH010001876">
    <property type="protein sequence ID" value="CAF1257712.1"/>
    <property type="molecule type" value="Genomic_DNA"/>
</dbReference>
<evidence type="ECO:0000313" key="2">
    <source>
        <dbReference type="EMBL" id="CAF1538000.1"/>
    </source>
</evidence>
<proteinExistence type="predicted"/>
<accession>A0A815W688</accession>
<dbReference type="Proteomes" id="UP000663854">
    <property type="component" value="Unassembled WGS sequence"/>
</dbReference>
<reference evidence="2" key="1">
    <citation type="submission" date="2021-02" db="EMBL/GenBank/DDBJ databases">
        <authorList>
            <person name="Nowell W R."/>
        </authorList>
    </citation>
    <scope>NUCLEOTIDE SEQUENCE</scope>
</reference>
<name>A0A815W688_9BILA</name>
<keyword evidence="3" id="KW-1185">Reference proteome</keyword>
<gene>
    <name evidence="2" type="ORF">JXQ802_LOCUS42740</name>
    <name evidence="1" type="ORF">PYM288_LOCUS27710</name>
</gene>
<protein>
    <submittedName>
        <fullName evidence="2">Uncharacterized protein</fullName>
    </submittedName>
</protein>
<dbReference type="AlphaFoldDB" id="A0A815W688"/>
<organism evidence="2 3">
    <name type="scientific">Rotaria sordida</name>
    <dbReference type="NCBI Taxonomy" id="392033"/>
    <lineage>
        <taxon>Eukaryota</taxon>
        <taxon>Metazoa</taxon>
        <taxon>Spiralia</taxon>
        <taxon>Gnathifera</taxon>
        <taxon>Rotifera</taxon>
        <taxon>Eurotatoria</taxon>
        <taxon>Bdelloidea</taxon>
        <taxon>Philodinida</taxon>
        <taxon>Philodinidae</taxon>
        <taxon>Rotaria</taxon>
    </lineage>
</organism>
<dbReference type="EMBL" id="CAJNOL010002937">
    <property type="protein sequence ID" value="CAF1538000.1"/>
    <property type="molecule type" value="Genomic_DNA"/>
</dbReference>
<sequence length="261" mass="29545">MCNEVISNADIDCRITLVGNEFDQRHIRVVSSNDAKRFADERNIYGRAISNEIANWHQSNIIDGFGSIAGFKNENTSYIIITTSCDSQANLINLNDLSQPPLSRTMKTSCTQPIHSLADRYLLALGTIQNDVGGSFPESLYVFDALSEQWNYEIVNFGNIFSGKYQVLHPSTGFSSLNLNAAEPILYVNNRWDLFLPIPNFSDFIDWTFSVDKQCMYFITKQNVTVIDLSNKVSFHYRVLPLIEQSGNIDSIDKTIVFNKN</sequence>
<evidence type="ECO:0000313" key="1">
    <source>
        <dbReference type="EMBL" id="CAF1257712.1"/>
    </source>
</evidence>
<dbReference type="Proteomes" id="UP000663870">
    <property type="component" value="Unassembled WGS sequence"/>
</dbReference>
<comment type="caution">
    <text evidence="2">The sequence shown here is derived from an EMBL/GenBank/DDBJ whole genome shotgun (WGS) entry which is preliminary data.</text>
</comment>